<dbReference type="EMBL" id="WAEL01000005">
    <property type="protein sequence ID" value="NID11706.1"/>
    <property type="molecule type" value="Genomic_DNA"/>
</dbReference>
<evidence type="ECO:0000313" key="10">
    <source>
        <dbReference type="Proteomes" id="UP000606008"/>
    </source>
</evidence>
<dbReference type="Proteomes" id="UP000606008">
    <property type="component" value="Unassembled WGS sequence"/>
</dbReference>
<keyword evidence="4 7" id="KW-1133">Transmembrane helix</keyword>
<feature type="transmembrane region" description="Helical" evidence="7">
    <location>
        <begin position="271"/>
        <end position="293"/>
    </location>
</feature>
<evidence type="ECO:0000256" key="2">
    <source>
        <dbReference type="ARBA" id="ARBA00009025"/>
    </source>
</evidence>
<keyword evidence="10" id="KW-1185">Reference proteome</keyword>
<feature type="transmembrane region" description="Helical" evidence="7">
    <location>
        <begin position="526"/>
        <end position="546"/>
    </location>
</feature>
<comment type="caution">
    <text evidence="9">The sequence shown here is derived from an EMBL/GenBank/DDBJ whole genome shotgun (WGS) entry which is preliminary data.</text>
</comment>
<feature type="transmembrane region" description="Helical" evidence="7">
    <location>
        <begin position="337"/>
        <end position="356"/>
    </location>
</feature>
<dbReference type="NCBIfam" id="TIGR01972">
    <property type="entry name" value="NDH_I_M"/>
    <property type="match status" value="1"/>
</dbReference>
<feature type="transmembrane region" description="Helical" evidence="7">
    <location>
        <begin position="433"/>
        <end position="455"/>
    </location>
</feature>
<evidence type="ECO:0000256" key="5">
    <source>
        <dbReference type="ARBA" id="ARBA00023136"/>
    </source>
</evidence>
<reference evidence="10" key="1">
    <citation type="submission" date="2019-09" db="EMBL/GenBank/DDBJ databases">
        <authorList>
            <person name="Jung D.-H."/>
        </authorList>
    </citation>
    <scope>NUCLEOTIDE SEQUENCE [LARGE SCALE GENOMIC DNA]</scope>
    <source>
        <strain evidence="10">JA-25</strain>
    </source>
</reference>
<evidence type="ECO:0000256" key="4">
    <source>
        <dbReference type="ARBA" id="ARBA00022989"/>
    </source>
</evidence>
<evidence type="ECO:0000256" key="7">
    <source>
        <dbReference type="SAM" id="Phobius"/>
    </source>
</evidence>
<dbReference type="PRINTS" id="PR01437">
    <property type="entry name" value="NUOXDRDTASE4"/>
</dbReference>
<sequence length="563" mass="60931">MTNLLSLLIFLPIAGSILVALLPGERPALFRSVALAVTLAEVVFSALAYAQYVPANPAYQLLEQADWITLPLGSLGVASIDYLVGVDGISLPLVLLSAVVMLVGVVSSWTITQRTRAYFSLYLLLTGTIMGCFLAIDFFLFFLFFEFMLLPMYFLIGLWGGPRREYASIKFFLYTLAGSVLILLVMIGLYLSVMDPISTAINAGLIAGTGDFTDEIRQLLQAQLATGQLNPALIVHTFDWRYMADGGNYLPSSFLSGAGEVLIGGMPSRMLAFWAVFLGFAIKLPIVPFHTWLPDAHVEAPTPVSVVLAGVLLKIGGYGFIRVAWGLFPEAGAEYATTLAALGTLTIVYGGLSALAQYDLKKLIAYSSVSHMGFVLLGVASLTAEGINGAVYQMVSHGILSSMLFLLTGVLYDRTHDRRIDSYRGLMTPMPQYATLTAIAFFASLGLPGFPGFIGELFTLMGSYQSLYLPGWLTAVSTLGIILAAAYFLWTLQRMFFGTTWVRSLSAAPGQSVIDPLADLTARERLMLIPLALLALGLGLFPNLIFNLTNSTVARWLLAFAVE</sequence>
<reference evidence="10" key="2">
    <citation type="submission" date="2023-07" db="EMBL/GenBank/DDBJ databases">
        <authorList>
            <person name="Jung D.-H."/>
        </authorList>
    </citation>
    <scope>NUCLEOTIDE SEQUENCE [LARGE SCALE GENOMIC DNA]</scope>
    <source>
        <strain evidence="10">JA-25</strain>
    </source>
</reference>
<evidence type="ECO:0000256" key="1">
    <source>
        <dbReference type="ARBA" id="ARBA00004127"/>
    </source>
</evidence>
<evidence type="ECO:0000259" key="8">
    <source>
        <dbReference type="Pfam" id="PF00361"/>
    </source>
</evidence>
<comment type="similarity">
    <text evidence="2">Belongs to the complex I subunit 4 family.</text>
</comment>
<dbReference type="Pfam" id="PF00361">
    <property type="entry name" value="Proton_antipo_M"/>
    <property type="match status" value="2"/>
</dbReference>
<evidence type="ECO:0000256" key="6">
    <source>
        <dbReference type="RuleBase" id="RU000320"/>
    </source>
</evidence>
<protein>
    <submittedName>
        <fullName evidence="9">NADH-quinone oxidoreductase subunit M</fullName>
    </submittedName>
</protein>
<name>A0ABX0QKE3_9BACT</name>
<keyword evidence="3 6" id="KW-0812">Transmembrane</keyword>
<feature type="transmembrane region" description="Helical" evidence="7">
    <location>
        <begin position="142"/>
        <end position="159"/>
    </location>
</feature>
<dbReference type="InterPro" id="IPR003918">
    <property type="entry name" value="NADH_UbQ_OxRdtase"/>
</dbReference>
<keyword evidence="5 7" id="KW-0472">Membrane</keyword>
<accession>A0ABX0QKE3</accession>
<evidence type="ECO:0000313" key="9">
    <source>
        <dbReference type="EMBL" id="NID11706.1"/>
    </source>
</evidence>
<dbReference type="InterPro" id="IPR001750">
    <property type="entry name" value="ND/Mrp_TM"/>
</dbReference>
<dbReference type="InterPro" id="IPR010227">
    <property type="entry name" value="NADH_Q_OxRdtase_chainM/4"/>
</dbReference>
<gene>
    <name evidence="9" type="ORF">F7231_16150</name>
</gene>
<feature type="domain" description="NADH:quinone oxidoreductase/Mrp antiporter transmembrane" evidence="8">
    <location>
        <begin position="136"/>
        <end position="191"/>
    </location>
</feature>
<dbReference type="PANTHER" id="PTHR43507:SF1">
    <property type="entry name" value="NADH-UBIQUINONE OXIDOREDUCTASE CHAIN 4"/>
    <property type="match status" value="1"/>
</dbReference>
<feature type="transmembrane region" description="Helical" evidence="7">
    <location>
        <begin position="89"/>
        <end position="111"/>
    </location>
</feature>
<feature type="domain" description="NADH:quinone oxidoreductase/Mrp antiporter transmembrane" evidence="8">
    <location>
        <begin position="267"/>
        <end position="476"/>
    </location>
</feature>
<dbReference type="PANTHER" id="PTHR43507">
    <property type="entry name" value="NADH-UBIQUINONE OXIDOREDUCTASE CHAIN 4"/>
    <property type="match status" value="1"/>
</dbReference>
<proteinExistence type="inferred from homology"/>
<feature type="transmembrane region" description="Helical" evidence="7">
    <location>
        <begin position="467"/>
        <end position="490"/>
    </location>
</feature>
<feature type="transmembrane region" description="Helical" evidence="7">
    <location>
        <begin position="390"/>
        <end position="412"/>
    </location>
</feature>
<comment type="subcellular location">
    <subcellularLocation>
        <location evidence="1">Endomembrane system</location>
        <topology evidence="1">Multi-pass membrane protein</topology>
    </subcellularLocation>
    <subcellularLocation>
        <location evidence="6">Membrane</location>
        <topology evidence="6">Multi-pass membrane protein</topology>
    </subcellularLocation>
</comment>
<feature type="transmembrane region" description="Helical" evidence="7">
    <location>
        <begin position="171"/>
        <end position="191"/>
    </location>
</feature>
<dbReference type="RefSeq" id="WP_166692666.1">
    <property type="nucleotide sequence ID" value="NZ_WAEL01000005.1"/>
</dbReference>
<feature type="transmembrane region" description="Helical" evidence="7">
    <location>
        <begin position="29"/>
        <end position="53"/>
    </location>
</feature>
<feature type="transmembrane region" description="Helical" evidence="7">
    <location>
        <begin position="363"/>
        <end position="384"/>
    </location>
</feature>
<evidence type="ECO:0000256" key="3">
    <source>
        <dbReference type="ARBA" id="ARBA00022692"/>
    </source>
</evidence>
<organism evidence="9 10">
    <name type="scientific">Fibrivirga algicola</name>
    <dbReference type="NCBI Taxonomy" id="2950420"/>
    <lineage>
        <taxon>Bacteria</taxon>
        <taxon>Pseudomonadati</taxon>
        <taxon>Bacteroidota</taxon>
        <taxon>Cytophagia</taxon>
        <taxon>Cytophagales</taxon>
        <taxon>Spirosomataceae</taxon>
        <taxon>Fibrivirga</taxon>
    </lineage>
</organism>
<feature type="transmembrane region" description="Helical" evidence="7">
    <location>
        <begin position="305"/>
        <end position="325"/>
    </location>
</feature>
<feature type="transmembrane region" description="Helical" evidence="7">
    <location>
        <begin position="118"/>
        <end position="136"/>
    </location>
</feature>